<feature type="transmembrane region" description="Helical" evidence="1">
    <location>
        <begin position="320"/>
        <end position="343"/>
    </location>
</feature>
<evidence type="ECO:0000313" key="2">
    <source>
        <dbReference type="EMBL" id="RXR21623.1"/>
    </source>
</evidence>
<keyword evidence="3" id="KW-1185">Reference proteome</keyword>
<dbReference type="OrthoDB" id="639894at2"/>
<keyword evidence="1" id="KW-0472">Membrane</keyword>
<proteinExistence type="predicted"/>
<dbReference type="RefSeq" id="WP_129462083.1">
    <property type="nucleotide sequence ID" value="NZ_SBKN01000007.1"/>
</dbReference>
<dbReference type="Proteomes" id="UP000289857">
    <property type="component" value="Unassembled WGS sequence"/>
</dbReference>
<dbReference type="Pfam" id="PF14362">
    <property type="entry name" value="DUF4407"/>
    <property type="match status" value="1"/>
</dbReference>
<name>A0A4Q1K8H3_9FLAO</name>
<sequence>MGKTLSQIRLFLFTCTGEDNYILKRCNVSIQLKFASIGLFVILIFIGCFFSAAFFMDELFENLKWISIPVGILWGSMVTNMYLLLLNTISPSIIPLASKKKKSQNEDPNSFKQKTAFMNASMLLRLSFMALLAIIIAQPLNVSLFKRFVNHEINEYKTIEKIKLYTNSNTHLIKEENKRCQSIVLQEKLKSLRLAGNDTLCFRLIVDKIKMDSIFLNTTIKKLNQLKKIDRKYFLSINEEQNHRLLIKDLDVLLDNELNSDKAFIALMNDSKNNTDFEVYKRDLASLIQSKINNYTKLDLLLNSSNFYVKTIQLLLHNCLWSLLLSFIIVFIFLTPIFLKFYLRNSTAKEFFLENHNPKIVRLRKELLETTDFKWLESTLKNTSLTEIKTSDYYFVRMFIEHKLILEEYNETKQQFSRILSDRVASFNINAIRYLYPLLNKLKPINKDRYKTLKNKIENEFKNELIVKYEYWIDMPFRSKRHKKIVVQNTEEELLDFLYNKNQSE</sequence>
<accession>A0A4Q1K8H3</accession>
<reference evidence="3" key="1">
    <citation type="submission" date="2019-01" db="EMBL/GenBank/DDBJ databases">
        <title>Cytophagaceae bacterium strain CAR-16.</title>
        <authorList>
            <person name="Chen W.-M."/>
        </authorList>
    </citation>
    <scope>NUCLEOTIDE SEQUENCE [LARGE SCALE GENOMIC DNA]</scope>
    <source>
        <strain evidence="3">WWJ-16</strain>
    </source>
</reference>
<dbReference type="AlphaFoldDB" id="A0A4Q1K8H3"/>
<feature type="transmembrane region" description="Helical" evidence="1">
    <location>
        <begin position="115"/>
        <end position="137"/>
    </location>
</feature>
<feature type="transmembrane region" description="Helical" evidence="1">
    <location>
        <begin position="34"/>
        <end position="56"/>
    </location>
</feature>
<dbReference type="InterPro" id="IPR025519">
    <property type="entry name" value="DUF4407"/>
</dbReference>
<feature type="transmembrane region" description="Helical" evidence="1">
    <location>
        <begin position="68"/>
        <end position="94"/>
    </location>
</feature>
<dbReference type="EMBL" id="SBKN01000007">
    <property type="protein sequence ID" value="RXR21623.1"/>
    <property type="molecule type" value="Genomic_DNA"/>
</dbReference>
<evidence type="ECO:0000313" key="3">
    <source>
        <dbReference type="Proteomes" id="UP000289857"/>
    </source>
</evidence>
<comment type="caution">
    <text evidence="2">The sequence shown here is derived from an EMBL/GenBank/DDBJ whole genome shotgun (WGS) entry which is preliminary data.</text>
</comment>
<evidence type="ECO:0000256" key="1">
    <source>
        <dbReference type="SAM" id="Phobius"/>
    </source>
</evidence>
<protein>
    <submittedName>
        <fullName evidence="2">DUF4407 domain-containing protein</fullName>
    </submittedName>
</protein>
<gene>
    <name evidence="2" type="ORF">EQG61_11470</name>
</gene>
<organism evidence="2 3">
    <name type="scientific">Flavobacterium stagni</name>
    <dbReference type="NCBI Taxonomy" id="2506421"/>
    <lineage>
        <taxon>Bacteria</taxon>
        <taxon>Pseudomonadati</taxon>
        <taxon>Bacteroidota</taxon>
        <taxon>Flavobacteriia</taxon>
        <taxon>Flavobacteriales</taxon>
        <taxon>Flavobacteriaceae</taxon>
        <taxon>Flavobacterium</taxon>
    </lineage>
</organism>
<keyword evidence="1" id="KW-1133">Transmembrane helix</keyword>
<keyword evidence="1" id="KW-0812">Transmembrane</keyword>